<dbReference type="FunFam" id="2.60.40.10:FF:000142">
    <property type="entry name" value="V-set domain-containing T-cell activation inhibitor 1"/>
    <property type="match status" value="1"/>
</dbReference>
<dbReference type="STRING" id="48698.ENSPFOP00000005406"/>
<dbReference type="GO" id="GO:0009897">
    <property type="term" value="C:external side of plasma membrane"/>
    <property type="evidence" value="ECO:0007669"/>
    <property type="project" value="TreeGrafter"/>
</dbReference>
<dbReference type="Proteomes" id="UP000028760">
    <property type="component" value="Unassembled WGS sequence"/>
</dbReference>
<dbReference type="InterPro" id="IPR036179">
    <property type="entry name" value="Ig-like_dom_sf"/>
</dbReference>
<dbReference type="AlphaFoldDB" id="A0A087XI03"/>
<evidence type="ECO:0000313" key="9">
    <source>
        <dbReference type="Proteomes" id="UP000028760"/>
    </source>
</evidence>
<dbReference type="GO" id="GO:0001817">
    <property type="term" value="P:regulation of cytokine production"/>
    <property type="evidence" value="ECO:0007669"/>
    <property type="project" value="TreeGrafter"/>
</dbReference>
<dbReference type="SMART" id="SM00406">
    <property type="entry name" value="IGv"/>
    <property type="match status" value="1"/>
</dbReference>
<dbReference type="Pfam" id="PF07686">
    <property type="entry name" value="V-set"/>
    <property type="match status" value="1"/>
</dbReference>
<sequence>YKVFGPSKPVSAEERKDAVLQCRLEPELDVTSLTVEWKLQKLLMFIFIFKVSSSTEASHDVSQVLGFMEVLHCCNKSIVMVDLKIKTLGLLFRFNIHNLKGFEIPSFTDPLFTGGYKVIGVSQPIRAAPGDDVVLPCWVSPNWDATRKTVEWSRLDQRQDSTKKYVLVYRALKLDRRLMMESYIGKASLIPEALRSGNVTLKLSNVTVNDSGRYKCFL</sequence>
<evidence type="ECO:0000259" key="7">
    <source>
        <dbReference type="PROSITE" id="PS50835"/>
    </source>
</evidence>
<dbReference type="InterPro" id="IPR050504">
    <property type="entry name" value="IgSF_BTN/MOG"/>
</dbReference>
<dbReference type="Gene3D" id="2.60.40.10">
    <property type="entry name" value="Immunoglobulins"/>
    <property type="match status" value="2"/>
</dbReference>
<accession>A0A087XI03</accession>
<dbReference type="InterPro" id="IPR007110">
    <property type="entry name" value="Ig-like_dom"/>
</dbReference>
<keyword evidence="6" id="KW-0393">Immunoglobulin domain</keyword>
<evidence type="ECO:0000256" key="6">
    <source>
        <dbReference type="ARBA" id="ARBA00023319"/>
    </source>
</evidence>
<dbReference type="GeneTree" id="ENSGT00940000169316"/>
<dbReference type="PANTHER" id="PTHR24100:SF151">
    <property type="entry name" value="ICOS LIGAND"/>
    <property type="match status" value="1"/>
</dbReference>
<evidence type="ECO:0000256" key="2">
    <source>
        <dbReference type="ARBA" id="ARBA00022729"/>
    </source>
</evidence>
<evidence type="ECO:0000256" key="3">
    <source>
        <dbReference type="ARBA" id="ARBA00023136"/>
    </source>
</evidence>
<evidence type="ECO:0000313" key="8">
    <source>
        <dbReference type="Ensembl" id="ENSPFOP00000005406.2"/>
    </source>
</evidence>
<dbReference type="PANTHER" id="PTHR24100">
    <property type="entry name" value="BUTYROPHILIN"/>
    <property type="match status" value="1"/>
</dbReference>
<keyword evidence="4" id="KW-1015">Disulfide bond</keyword>
<dbReference type="EMBL" id="AYCK01025460">
    <property type="status" value="NOT_ANNOTATED_CDS"/>
    <property type="molecule type" value="Genomic_DNA"/>
</dbReference>
<dbReference type="InterPro" id="IPR013783">
    <property type="entry name" value="Ig-like_fold"/>
</dbReference>
<evidence type="ECO:0000256" key="1">
    <source>
        <dbReference type="ARBA" id="ARBA00004370"/>
    </source>
</evidence>
<evidence type="ECO:0000256" key="4">
    <source>
        <dbReference type="ARBA" id="ARBA00023157"/>
    </source>
</evidence>
<reference evidence="9" key="1">
    <citation type="submission" date="2013-10" db="EMBL/GenBank/DDBJ databases">
        <authorList>
            <person name="Schartl M."/>
            <person name="Warren W."/>
        </authorList>
    </citation>
    <scope>NUCLEOTIDE SEQUENCE [LARGE SCALE GENOMIC DNA]</scope>
    <source>
        <strain evidence="9">female</strain>
    </source>
</reference>
<dbReference type="GO" id="GO:1903037">
    <property type="term" value="P:regulation of leukocyte cell-cell adhesion"/>
    <property type="evidence" value="ECO:0007669"/>
    <property type="project" value="UniProtKB-ARBA"/>
</dbReference>
<keyword evidence="3" id="KW-0472">Membrane</keyword>
<protein>
    <recommendedName>
        <fullName evidence="7">Ig-like domain-containing protein</fullName>
    </recommendedName>
</protein>
<keyword evidence="2" id="KW-0732">Signal</keyword>
<dbReference type="EMBL" id="AYCK01025461">
    <property type="status" value="NOT_ANNOTATED_CDS"/>
    <property type="molecule type" value="Genomic_DNA"/>
</dbReference>
<keyword evidence="5" id="KW-0325">Glycoprotein</keyword>
<feature type="domain" description="Ig-like" evidence="7">
    <location>
        <begin position="105"/>
        <end position="218"/>
    </location>
</feature>
<keyword evidence="9" id="KW-1185">Reference proteome</keyword>
<proteinExistence type="predicted"/>
<dbReference type="GO" id="GO:0050852">
    <property type="term" value="P:T cell receptor signaling pathway"/>
    <property type="evidence" value="ECO:0007669"/>
    <property type="project" value="TreeGrafter"/>
</dbReference>
<dbReference type="GO" id="GO:0050863">
    <property type="term" value="P:regulation of T cell activation"/>
    <property type="evidence" value="ECO:0007669"/>
    <property type="project" value="UniProtKB-ARBA"/>
</dbReference>
<name>A0A087XI03_POEFO</name>
<dbReference type="SUPFAM" id="SSF48726">
    <property type="entry name" value="Immunoglobulin"/>
    <property type="match status" value="1"/>
</dbReference>
<dbReference type="Ensembl" id="ENSPFOT00000005415.2">
    <property type="protein sequence ID" value="ENSPFOP00000005406.2"/>
    <property type="gene ID" value="ENSPFOG00000005534.2"/>
</dbReference>
<dbReference type="GO" id="GO:0005102">
    <property type="term" value="F:signaling receptor binding"/>
    <property type="evidence" value="ECO:0007669"/>
    <property type="project" value="TreeGrafter"/>
</dbReference>
<reference evidence="8" key="2">
    <citation type="submission" date="2025-08" db="UniProtKB">
        <authorList>
            <consortium name="Ensembl"/>
        </authorList>
    </citation>
    <scope>IDENTIFICATION</scope>
</reference>
<evidence type="ECO:0000256" key="5">
    <source>
        <dbReference type="ARBA" id="ARBA00023180"/>
    </source>
</evidence>
<organism evidence="8 9">
    <name type="scientific">Poecilia formosa</name>
    <name type="common">Amazon molly</name>
    <name type="synonym">Limia formosa</name>
    <dbReference type="NCBI Taxonomy" id="48698"/>
    <lineage>
        <taxon>Eukaryota</taxon>
        <taxon>Metazoa</taxon>
        <taxon>Chordata</taxon>
        <taxon>Craniata</taxon>
        <taxon>Vertebrata</taxon>
        <taxon>Euteleostomi</taxon>
        <taxon>Actinopterygii</taxon>
        <taxon>Neopterygii</taxon>
        <taxon>Teleostei</taxon>
        <taxon>Neoteleostei</taxon>
        <taxon>Acanthomorphata</taxon>
        <taxon>Ovalentaria</taxon>
        <taxon>Atherinomorphae</taxon>
        <taxon>Cyprinodontiformes</taxon>
        <taxon>Poeciliidae</taxon>
        <taxon>Poeciliinae</taxon>
        <taxon>Poecilia</taxon>
    </lineage>
</organism>
<dbReference type="PROSITE" id="PS50835">
    <property type="entry name" value="IG_LIKE"/>
    <property type="match status" value="1"/>
</dbReference>
<reference evidence="8" key="3">
    <citation type="submission" date="2025-09" db="UniProtKB">
        <authorList>
            <consortium name="Ensembl"/>
        </authorList>
    </citation>
    <scope>IDENTIFICATION</scope>
</reference>
<dbReference type="InterPro" id="IPR013106">
    <property type="entry name" value="Ig_V-set"/>
</dbReference>
<comment type="subcellular location">
    <subcellularLocation>
        <location evidence="1">Membrane</location>
    </subcellularLocation>
</comment>